<keyword evidence="1" id="KW-0812">Transmembrane</keyword>
<evidence type="ECO:0000256" key="1">
    <source>
        <dbReference type="SAM" id="Phobius"/>
    </source>
</evidence>
<feature type="transmembrane region" description="Helical" evidence="1">
    <location>
        <begin position="31"/>
        <end position="49"/>
    </location>
</feature>
<dbReference type="EMBL" id="MN739349">
    <property type="protein sequence ID" value="QHS99853.1"/>
    <property type="molecule type" value="Genomic_DNA"/>
</dbReference>
<dbReference type="AlphaFoldDB" id="A0A6C0C8M5"/>
<sequence>MNFNLNNLIKYLIMFSIVTFSTFFIPNCSIMNQHAIYIGLLAGTTFVLLDKYYPSIVINQEEHF</sequence>
<accession>A0A6C0C8M5</accession>
<organism evidence="2">
    <name type="scientific">viral metagenome</name>
    <dbReference type="NCBI Taxonomy" id="1070528"/>
    <lineage>
        <taxon>unclassified sequences</taxon>
        <taxon>metagenomes</taxon>
        <taxon>organismal metagenomes</taxon>
    </lineage>
</organism>
<feature type="transmembrane region" description="Helical" evidence="1">
    <location>
        <begin position="7"/>
        <end position="25"/>
    </location>
</feature>
<evidence type="ECO:0000313" key="2">
    <source>
        <dbReference type="EMBL" id="QHS99853.1"/>
    </source>
</evidence>
<name>A0A6C0C8M5_9ZZZZ</name>
<protein>
    <submittedName>
        <fullName evidence="2">Uncharacterized protein</fullName>
    </submittedName>
</protein>
<proteinExistence type="predicted"/>
<keyword evidence="1" id="KW-0472">Membrane</keyword>
<keyword evidence="1" id="KW-1133">Transmembrane helix</keyword>
<reference evidence="2" key="1">
    <citation type="journal article" date="2020" name="Nature">
        <title>Giant virus diversity and host interactions through global metagenomics.</title>
        <authorList>
            <person name="Schulz F."/>
            <person name="Roux S."/>
            <person name="Paez-Espino D."/>
            <person name="Jungbluth S."/>
            <person name="Walsh D.A."/>
            <person name="Denef V.J."/>
            <person name="McMahon K.D."/>
            <person name="Konstantinidis K.T."/>
            <person name="Eloe-Fadrosh E.A."/>
            <person name="Kyrpides N.C."/>
            <person name="Woyke T."/>
        </authorList>
    </citation>
    <scope>NUCLEOTIDE SEQUENCE</scope>
    <source>
        <strain evidence="2">GVMAG-M-3300020187-37</strain>
    </source>
</reference>